<reference evidence="3" key="1">
    <citation type="submission" date="2022-03" db="EMBL/GenBank/DDBJ databases">
        <title>Genome Identification and Characterization of new species Bdellovibrio reynosense LBG001 sp. nov. from a Mexico soil sample.</title>
        <authorList>
            <person name="Camilli A."/>
            <person name="Ajao Y."/>
            <person name="Guo X."/>
        </authorList>
    </citation>
    <scope>NUCLEOTIDE SEQUENCE</scope>
    <source>
        <strain evidence="3">LBG001</strain>
    </source>
</reference>
<comment type="similarity">
    <text evidence="1">Belongs to the NAD(P)-dependent epimerase/dehydratase family.</text>
</comment>
<dbReference type="RefSeq" id="WP_243539283.1">
    <property type="nucleotide sequence ID" value="NZ_CP093442.1"/>
</dbReference>
<dbReference type="EMBL" id="CP093442">
    <property type="protein sequence ID" value="UOF02264.1"/>
    <property type="molecule type" value="Genomic_DNA"/>
</dbReference>
<evidence type="ECO:0000256" key="1">
    <source>
        <dbReference type="ARBA" id="ARBA00007637"/>
    </source>
</evidence>
<accession>A0ABY4CCU0</accession>
<dbReference type="InterPro" id="IPR036291">
    <property type="entry name" value="NAD(P)-bd_dom_sf"/>
</dbReference>
<keyword evidence="4" id="KW-1185">Reference proteome</keyword>
<evidence type="ECO:0000313" key="3">
    <source>
        <dbReference type="EMBL" id="UOF02264.1"/>
    </source>
</evidence>
<evidence type="ECO:0000259" key="2">
    <source>
        <dbReference type="Pfam" id="PF01370"/>
    </source>
</evidence>
<feature type="domain" description="NAD-dependent epimerase/dehydratase" evidence="2">
    <location>
        <begin position="18"/>
        <end position="262"/>
    </location>
</feature>
<dbReference type="PANTHER" id="PTHR43000">
    <property type="entry name" value="DTDP-D-GLUCOSE 4,6-DEHYDRATASE-RELATED"/>
    <property type="match status" value="1"/>
</dbReference>
<dbReference type="Proteomes" id="UP000830116">
    <property type="component" value="Chromosome"/>
</dbReference>
<dbReference type="Gene3D" id="3.90.25.10">
    <property type="entry name" value="UDP-galactose 4-epimerase, domain 1"/>
    <property type="match status" value="1"/>
</dbReference>
<gene>
    <name evidence="3" type="ORF">MNR06_04785</name>
</gene>
<organism evidence="3 4">
    <name type="scientific">Bdellovibrio reynosensis</name>
    <dbReference type="NCBI Taxonomy" id="2835041"/>
    <lineage>
        <taxon>Bacteria</taxon>
        <taxon>Pseudomonadati</taxon>
        <taxon>Bdellovibrionota</taxon>
        <taxon>Bdellovibrionia</taxon>
        <taxon>Bdellovibrionales</taxon>
        <taxon>Pseudobdellovibrionaceae</taxon>
        <taxon>Bdellovibrio</taxon>
    </lineage>
</organism>
<evidence type="ECO:0000313" key="4">
    <source>
        <dbReference type="Proteomes" id="UP000830116"/>
    </source>
</evidence>
<dbReference type="Gene3D" id="3.40.50.720">
    <property type="entry name" value="NAD(P)-binding Rossmann-like Domain"/>
    <property type="match status" value="1"/>
</dbReference>
<protein>
    <submittedName>
        <fullName evidence="3">NAD-dependent epimerase/dehydratase family protein</fullName>
    </submittedName>
</protein>
<sequence length="356" mass="39465">MALKEFYKGKRVFLTYPTSFLGAWTAYSLKYLGAEVFGFASKAAVSPNLFDLTNLGNEISMTYGDFRDLQSLKQAVEFSQADIFIHLGESRSLNDAKAFAHDCFSESVLSTINIMELLRETATVRSMVVVSSDKVYKVKNNEPFLESDPVASGDILPTARLCSEMIALSYRHSFFNPEKYNKHKIAIATARLEAGIGGGEFGEGSLIADAVKAFSSNAQLELRNPQSQRPWIHVADQAAGILLLAAHLYGRGPKAASTYNLGSNLYKSVGETMNEFAQVWQAPLSELPLDMSPSLHGRLNSELAKKDFNWQPQLDLQQTLKDITRWYKAHQAGMPVSAQMNNTLEKIFAFSDSALY</sequence>
<name>A0ABY4CCU0_9BACT</name>
<dbReference type="InterPro" id="IPR001509">
    <property type="entry name" value="Epimerase_deHydtase"/>
</dbReference>
<dbReference type="Pfam" id="PF01370">
    <property type="entry name" value="Epimerase"/>
    <property type="match status" value="1"/>
</dbReference>
<proteinExistence type="inferred from homology"/>
<dbReference type="SUPFAM" id="SSF51735">
    <property type="entry name" value="NAD(P)-binding Rossmann-fold domains"/>
    <property type="match status" value="1"/>
</dbReference>